<evidence type="ECO:0000256" key="2">
    <source>
        <dbReference type="ARBA" id="ARBA00011245"/>
    </source>
</evidence>
<evidence type="ECO:0000313" key="15">
    <source>
        <dbReference type="EMBL" id="OLU46676.1"/>
    </source>
</evidence>
<keyword evidence="4" id="KW-0575">Peroxidase</keyword>
<proteinExistence type="inferred from homology"/>
<evidence type="ECO:0000256" key="8">
    <source>
        <dbReference type="ARBA" id="ARBA00023284"/>
    </source>
</evidence>
<name>A0A1U7NN10_9FIRM</name>
<dbReference type="FunFam" id="3.40.30.10:FF:000007">
    <property type="entry name" value="Thioredoxin-dependent thiol peroxidase"/>
    <property type="match status" value="1"/>
</dbReference>
<dbReference type="PANTHER" id="PTHR42801">
    <property type="entry name" value="THIOREDOXIN-DEPENDENT PEROXIDE REDUCTASE"/>
    <property type="match status" value="1"/>
</dbReference>
<evidence type="ECO:0000259" key="14">
    <source>
        <dbReference type="PROSITE" id="PS51352"/>
    </source>
</evidence>
<feature type="active site" description="Cysteine sulfenic acid (-SOH) intermediate; for peroxidase activity" evidence="13">
    <location>
        <position position="44"/>
    </location>
</feature>
<dbReference type="GO" id="GO:0008379">
    <property type="term" value="F:thioredoxin peroxidase activity"/>
    <property type="evidence" value="ECO:0007669"/>
    <property type="project" value="TreeGrafter"/>
</dbReference>
<gene>
    <name evidence="15" type="ORF">BO225_05790</name>
</gene>
<dbReference type="EC" id="1.11.1.24" evidence="3"/>
<reference evidence="15 16" key="1">
    <citation type="submission" date="2016-11" db="EMBL/GenBank/DDBJ databases">
        <title>Description of two novel members of the family Erysipelotrichaceae: Ileibacterium lipovorans gen. nov., sp. nov. and Dubosiella newyorkensis, gen. nov., sp. nov.</title>
        <authorList>
            <person name="Cox L.M."/>
            <person name="Sohn J."/>
            <person name="Tyrrell K.L."/>
            <person name="Citron D.M."/>
            <person name="Lawson P.A."/>
            <person name="Patel N.B."/>
            <person name="Iizumi T."/>
            <person name="Perez-Perez G.I."/>
            <person name="Goldstein E.J."/>
            <person name="Blaser M.J."/>
        </authorList>
    </citation>
    <scope>NUCLEOTIDE SEQUENCE [LARGE SCALE GENOMIC DNA]</scope>
    <source>
        <strain evidence="15 16">NYU-BL-A4</strain>
    </source>
</reference>
<evidence type="ECO:0000256" key="13">
    <source>
        <dbReference type="PIRSR" id="PIRSR000239-1"/>
    </source>
</evidence>
<protein>
    <recommendedName>
        <fullName evidence="3">thioredoxin-dependent peroxiredoxin</fullName>
        <ecNumber evidence="3">1.11.1.24</ecNumber>
    </recommendedName>
    <alternativeName>
        <fullName evidence="11">Bacterioferritin comigratory protein</fullName>
    </alternativeName>
    <alternativeName>
        <fullName evidence="9">Thioredoxin peroxidase</fullName>
    </alternativeName>
</protein>
<evidence type="ECO:0000256" key="1">
    <source>
        <dbReference type="ARBA" id="ARBA00003330"/>
    </source>
</evidence>
<evidence type="ECO:0000256" key="3">
    <source>
        <dbReference type="ARBA" id="ARBA00013017"/>
    </source>
</evidence>
<dbReference type="InterPro" id="IPR013766">
    <property type="entry name" value="Thioredoxin_domain"/>
</dbReference>
<dbReference type="SUPFAM" id="SSF52833">
    <property type="entry name" value="Thioredoxin-like"/>
    <property type="match status" value="1"/>
</dbReference>
<dbReference type="GO" id="GO:0005737">
    <property type="term" value="C:cytoplasm"/>
    <property type="evidence" value="ECO:0007669"/>
    <property type="project" value="TreeGrafter"/>
</dbReference>
<dbReference type="OrthoDB" id="9812811at2"/>
<evidence type="ECO:0000313" key="16">
    <source>
        <dbReference type="Proteomes" id="UP000186705"/>
    </source>
</evidence>
<keyword evidence="7" id="KW-1015">Disulfide bond</keyword>
<dbReference type="InterPro" id="IPR000866">
    <property type="entry name" value="AhpC/TSA"/>
</dbReference>
<evidence type="ECO:0000256" key="11">
    <source>
        <dbReference type="ARBA" id="ARBA00041373"/>
    </source>
</evidence>
<keyword evidence="6" id="KW-0560">Oxidoreductase</keyword>
<sequence>MLEVGTKAPDFTLQDQDGKDVSLSDFKGKKVILYFYPKDNTSGCTKQACAFKELYPDFMEKDAIVLGVSKDSVASHKKFQEKYQLPFELLSDPEHKVIEQYDVWKEKSMYGKKYIGIVRSTYLIDEEGNIEKALEKVKPQQNPEQMLKLVEDL</sequence>
<comment type="similarity">
    <text evidence="10">Belongs to the peroxiredoxin family. BCP/PrxQ subfamily.</text>
</comment>
<dbReference type="GO" id="GO:0034599">
    <property type="term" value="P:cellular response to oxidative stress"/>
    <property type="evidence" value="ECO:0007669"/>
    <property type="project" value="TreeGrafter"/>
</dbReference>
<dbReference type="EMBL" id="MPKA01000062">
    <property type="protein sequence ID" value="OLU46676.1"/>
    <property type="molecule type" value="Genomic_DNA"/>
</dbReference>
<dbReference type="GO" id="GO:0045454">
    <property type="term" value="P:cell redox homeostasis"/>
    <property type="evidence" value="ECO:0007669"/>
    <property type="project" value="TreeGrafter"/>
</dbReference>
<evidence type="ECO:0000256" key="7">
    <source>
        <dbReference type="ARBA" id="ARBA00023157"/>
    </source>
</evidence>
<evidence type="ECO:0000256" key="12">
    <source>
        <dbReference type="ARBA" id="ARBA00049091"/>
    </source>
</evidence>
<dbReference type="PROSITE" id="PS51352">
    <property type="entry name" value="THIOREDOXIN_2"/>
    <property type="match status" value="1"/>
</dbReference>
<evidence type="ECO:0000256" key="4">
    <source>
        <dbReference type="ARBA" id="ARBA00022559"/>
    </source>
</evidence>
<evidence type="ECO:0000256" key="9">
    <source>
        <dbReference type="ARBA" id="ARBA00032824"/>
    </source>
</evidence>
<dbReference type="Gene3D" id="3.40.30.10">
    <property type="entry name" value="Glutaredoxin"/>
    <property type="match status" value="1"/>
</dbReference>
<keyword evidence="5" id="KW-0049">Antioxidant</keyword>
<dbReference type="STRING" id="1862672.BO225_05790"/>
<comment type="caution">
    <text evidence="15">The sequence shown here is derived from an EMBL/GenBank/DDBJ whole genome shotgun (WGS) entry which is preliminary data.</text>
</comment>
<dbReference type="Proteomes" id="UP000186705">
    <property type="component" value="Unassembled WGS sequence"/>
</dbReference>
<dbReference type="NCBIfam" id="NF006960">
    <property type="entry name" value="PRK09437.1"/>
    <property type="match status" value="1"/>
</dbReference>
<evidence type="ECO:0000256" key="6">
    <source>
        <dbReference type="ARBA" id="ARBA00023002"/>
    </source>
</evidence>
<dbReference type="RefSeq" id="WP_076341325.1">
    <property type="nucleotide sequence ID" value="NZ_CAPDDE010000048.1"/>
</dbReference>
<dbReference type="GeneID" id="78275456"/>
<organism evidence="15 16">
    <name type="scientific">Dubosiella newyorkensis</name>
    <dbReference type="NCBI Taxonomy" id="1862672"/>
    <lineage>
        <taxon>Bacteria</taxon>
        <taxon>Bacillati</taxon>
        <taxon>Bacillota</taxon>
        <taxon>Erysipelotrichia</taxon>
        <taxon>Erysipelotrichales</taxon>
        <taxon>Erysipelotrichaceae</taxon>
        <taxon>Dubosiella</taxon>
    </lineage>
</organism>
<dbReference type="InterPro" id="IPR024706">
    <property type="entry name" value="Peroxiredoxin_AhpC-typ"/>
</dbReference>
<dbReference type="CDD" id="cd03017">
    <property type="entry name" value="PRX_BCP"/>
    <property type="match status" value="1"/>
</dbReference>
<comment type="catalytic activity">
    <reaction evidence="12">
        <text>a hydroperoxide + [thioredoxin]-dithiol = an alcohol + [thioredoxin]-disulfide + H2O</text>
        <dbReference type="Rhea" id="RHEA:62620"/>
        <dbReference type="Rhea" id="RHEA-COMP:10698"/>
        <dbReference type="Rhea" id="RHEA-COMP:10700"/>
        <dbReference type="ChEBI" id="CHEBI:15377"/>
        <dbReference type="ChEBI" id="CHEBI:29950"/>
        <dbReference type="ChEBI" id="CHEBI:30879"/>
        <dbReference type="ChEBI" id="CHEBI:35924"/>
        <dbReference type="ChEBI" id="CHEBI:50058"/>
        <dbReference type="EC" id="1.11.1.24"/>
    </reaction>
</comment>
<dbReference type="InterPro" id="IPR050924">
    <property type="entry name" value="Peroxiredoxin_BCP/PrxQ"/>
</dbReference>
<dbReference type="PIRSF" id="PIRSF000239">
    <property type="entry name" value="AHPC"/>
    <property type="match status" value="1"/>
</dbReference>
<evidence type="ECO:0000256" key="5">
    <source>
        <dbReference type="ARBA" id="ARBA00022862"/>
    </source>
</evidence>
<comment type="function">
    <text evidence="1">Thiol-specific peroxidase that catalyzes the reduction of hydrogen peroxide and organic hydroperoxides to water and alcohols, respectively. Plays a role in cell protection against oxidative stress by detoxifying peroxides and as sensor of hydrogen peroxide-mediated signaling events.</text>
</comment>
<feature type="domain" description="Thioredoxin" evidence="14">
    <location>
        <begin position="2"/>
        <end position="153"/>
    </location>
</feature>
<keyword evidence="16" id="KW-1185">Reference proteome</keyword>
<dbReference type="Pfam" id="PF00578">
    <property type="entry name" value="AhpC-TSA"/>
    <property type="match status" value="1"/>
</dbReference>
<dbReference type="PANTHER" id="PTHR42801:SF4">
    <property type="entry name" value="AHPC_TSA FAMILY PROTEIN"/>
    <property type="match status" value="1"/>
</dbReference>
<comment type="subunit">
    <text evidence="2">Monomer.</text>
</comment>
<keyword evidence="8" id="KW-0676">Redox-active center</keyword>
<dbReference type="InterPro" id="IPR036249">
    <property type="entry name" value="Thioredoxin-like_sf"/>
</dbReference>
<accession>A0A1U7NN10</accession>
<evidence type="ECO:0000256" key="10">
    <source>
        <dbReference type="ARBA" id="ARBA00038489"/>
    </source>
</evidence>
<dbReference type="AlphaFoldDB" id="A0A1U7NN10"/>